<keyword evidence="1" id="KW-0732">Signal</keyword>
<name>A0A0N5BHE4_STREA</name>
<keyword evidence="2" id="KW-1185">Reference proteome</keyword>
<organism evidence="2 3">
    <name type="scientific">Strongyloides papillosus</name>
    <name type="common">Intestinal threadworm</name>
    <dbReference type="NCBI Taxonomy" id="174720"/>
    <lineage>
        <taxon>Eukaryota</taxon>
        <taxon>Metazoa</taxon>
        <taxon>Ecdysozoa</taxon>
        <taxon>Nematoda</taxon>
        <taxon>Chromadorea</taxon>
        <taxon>Rhabditida</taxon>
        <taxon>Tylenchina</taxon>
        <taxon>Panagrolaimomorpha</taxon>
        <taxon>Strongyloidoidea</taxon>
        <taxon>Strongyloididae</taxon>
        <taxon>Strongyloides</taxon>
    </lineage>
</organism>
<proteinExistence type="predicted"/>
<feature type="chain" id="PRO_5005894369" evidence="1">
    <location>
        <begin position="22"/>
        <end position="125"/>
    </location>
</feature>
<evidence type="ECO:0000313" key="3">
    <source>
        <dbReference type="WBParaSite" id="SPAL_0000538600.1"/>
    </source>
</evidence>
<evidence type="ECO:0000256" key="1">
    <source>
        <dbReference type="SAM" id="SignalP"/>
    </source>
</evidence>
<dbReference type="AlphaFoldDB" id="A0A0N5BHE4"/>
<protein>
    <submittedName>
        <fullName evidence="3">Secreted protein</fullName>
    </submittedName>
</protein>
<dbReference type="WBParaSite" id="SPAL_0000538600.1">
    <property type="protein sequence ID" value="SPAL_0000538600.1"/>
    <property type="gene ID" value="SPAL_0000538600"/>
</dbReference>
<reference evidence="3" key="1">
    <citation type="submission" date="2017-02" db="UniProtKB">
        <authorList>
            <consortium name="WormBaseParasite"/>
        </authorList>
    </citation>
    <scope>IDENTIFICATION</scope>
</reference>
<accession>A0A0N5BHE4</accession>
<feature type="signal peptide" evidence="1">
    <location>
        <begin position="1"/>
        <end position="21"/>
    </location>
</feature>
<dbReference type="Proteomes" id="UP000046392">
    <property type="component" value="Unplaced"/>
</dbReference>
<sequence>MKCNVLAISICLAIFIMVAHGYLDIMPLKNSHDNEKINGKKLLYDFLKQDSLLNKSQYIPFSQLHLKYNNRGLKPDSGDIKRNERVLSLNDLQRLNIPIITNPKQTKYTRSNCFLSPVQCSFFLP</sequence>
<evidence type="ECO:0000313" key="2">
    <source>
        <dbReference type="Proteomes" id="UP000046392"/>
    </source>
</evidence>